<evidence type="ECO:0000313" key="3">
    <source>
        <dbReference type="EMBL" id="TWI88289.1"/>
    </source>
</evidence>
<evidence type="ECO:0000313" key="4">
    <source>
        <dbReference type="Proteomes" id="UP000316778"/>
    </source>
</evidence>
<feature type="domain" description="DUF5703" evidence="2">
    <location>
        <begin position="33"/>
        <end position="321"/>
    </location>
</feature>
<keyword evidence="1" id="KW-0732">Signal</keyword>
<dbReference type="InterPro" id="IPR012341">
    <property type="entry name" value="6hp_glycosidase-like_sf"/>
</dbReference>
<sequence length="773" mass="88836">MSYKKFIFFLYTVLICTPAAFAQHPLLDDYNITWRTQSRHAGESMPCGGGDIGLNVWVENGELLCYLSQSGWFDENNTLLKAGRIRIKLTPNPFENGTSFRQTLQLQEGRIDISGGKGRHTANIRVWVDVFRPVVHVEVNSNTPVTATARYENWRTQDRTLAKGELLACAGYKGYKGTVTARHDEVDFDHNAVLFYHRNRDSASIFNLTVRQQGLAGIQQQLWNPLQGLTFGGLMWGARMEPAGIDSGQYVNTPYTAWQLHSTKPARSHRIHVLLHAAQAPAYADWYKGLQQQIKKVKVADKTASRETRNWWRQYWQRSYIFINNDTASTEWQAGRNYQLFRYMLGCNAYGAYPTKFNGGLFTYDPVFVNEKYPFTPDHRNWGGGTFTAQNQRLVYWPMLKNGDFDMMKAQFDFYLRALHNAEARTRFYWNHAGACFTEQMETFGLPAASEYGWKRPAYFDAGVEYNRWLEYEWDTALEFCLMILDMQRFTGQDISRYLPLVESCLTFFDEHYQYLARRRGAQALDGNGHLVLYPGSACETYKMTYNSTTTIAGLHTVTSRMLALPDKYLSAARRQKLQALLQRIPPLSFRNMQGHTTIAPAQSWERINNVETPQLYPVFPYGMFGIGKAGLDTAVNTWLYDTTAVQHRGYVGWKQDNIFCARLGLTDTAARYTLEKLKDARPRFPAFWGPGFDWTPDHNQGGAGMIGLQEMLMQTDDRHIYLFPAWPATWNVRFKLHAPYNTTVEGVLQDGKVTMLQVTPAERRKDVQVMLQ</sequence>
<protein>
    <recommendedName>
        <fullName evidence="2">DUF5703 domain-containing protein</fullName>
    </recommendedName>
</protein>
<reference evidence="3 4" key="1">
    <citation type="journal article" date="2013" name="Stand. Genomic Sci.">
        <title>Genomic Encyclopedia of Type Strains, Phase I: The one thousand microbial genomes (KMG-I) project.</title>
        <authorList>
            <person name="Kyrpides N.C."/>
            <person name="Woyke T."/>
            <person name="Eisen J.A."/>
            <person name="Garrity G."/>
            <person name="Lilburn T.G."/>
            <person name="Beck B.J."/>
            <person name="Whitman W.B."/>
            <person name="Hugenholtz P."/>
            <person name="Klenk H.P."/>
        </authorList>
    </citation>
    <scope>NUCLEOTIDE SEQUENCE [LARGE SCALE GENOMIC DNA]</scope>
    <source>
        <strain evidence="3 4">DSM 13484</strain>
    </source>
</reference>
<dbReference type="GO" id="GO:0005975">
    <property type="term" value="P:carbohydrate metabolic process"/>
    <property type="evidence" value="ECO:0007669"/>
    <property type="project" value="InterPro"/>
</dbReference>
<gene>
    <name evidence="3" type="ORF">LX66_2374</name>
</gene>
<dbReference type="Pfam" id="PF18961">
    <property type="entry name" value="DUF5703_N"/>
    <property type="match status" value="1"/>
</dbReference>
<feature type="signal peptide" evidence="1">
    <location>
        <begin position="1"/>
        <end position="22"/>
    </location>
</feature>
<dbReference type="Gene3D" id="1.50.10.10">
    <property type="match status" value="1"/>
</dbReference>
<dbReference type="SUPFAM" id="SSF48208">
    <property type="entry name" value="Six-hairpin glycosidases"/>
    <property type="match status" value="1"/>
</dbReference>
<evidence type="ECO:0000259" key="2">
    <source>
        <dbReference type="Pfam" id="PF18961"/>
    </source>
</evidence>
<dbReference type="Proteomes" id="UP000316778">
    <property type="component" value="Unassembled WGS sequence"/>
</dbReference>
<dbReference type="InterPro" id="IPR008928">
    <property type="entry name" value="6-hairpin_glycosidase_sf"/>
</dbReference>
<dbReference type="OrthoDB" id="101302at2"/>
<dbReference type="EMBL" id="VLLG01000003">
    <property type="protein sequence ID" value="TWI88289.1"/>
    <property type="molecule type" value="Genomic_DNA"/>
</dbReference>
<accession>A0A562T426</accession>
<proteinExistence type="predicted"/>
<keyword evidence="4" id="KW-1185">Reference proteome</keyword>
<dbReference type="AlphaFoldDB" id="A0A562T426"/>
<name>A0A562T426_CHIJA</name>
<dbReference type="InterPro" id="IPR043757">
    <property type="entry name" value="DUF5703_N"/>
</dbReference>
<evidence type="ECO:0000256" key="1">
    <source>
        <dbReference type="SAM" id="SignalP"/>
    </source>
</evidence>
<comment type="caution">
    <text evidence="3">The sequence shown here is derived from an EMBL/GenBank/DDBJ whole genome shotgun (WGS) entry which is preliminary data.</text>
</comment>
<feature type="chain" id="PRO_5021939989" description="DUF5703 domain-containing protein" evidence="1">
    <location>
        <begin position="23"/>
        <end position="773"/>
    </location>
</feature>
<organism evidence="3 4">
    <name type="scientific">Chitinophaga japonensis</name>
    <name type="common">Flexibacter japonensis</name>
    <dbReference type="NCBI Taxonomy" id="104662"/>
    <lineage>
        <taxon>Bacteria</taxon>
        <taxon>Pseudomonadati</taxon>
        <taxon>Bacteroidota</taxon>
        <taxon>Chitinophagia</taxon>
        <taxon>Chitinophagales</taxon>
        <taxon>Chitinophagaceae</taxon>
        <taxon>Chitinophaga</taxon>
    </lineage>
</organism>